<reference evidence="6" key="1">
    <citation type="journal article" date="2020" name="Appl. Environ. Microbiol.">
        <title>Diazotrophic Anaeromyxobacter Isolates from Soils.</title>
        <authorList>
            <person name="Masuda Y."/>
            <person name="Yamanaka H."/>
            <person name="Xu Z.X."/>
            <person name="Shiratori Y."/>
            <person name="Aono T."/>
            <person name="Amachi S."/>
            <person name="Senoo K."/>
            <person name="Itoh H."/>
        </authorList>
    </citation>
    <scope>NUCLEOTIDE SEQUENCE [LARGE SCALE GENOMIC DNA]</scope>
    <source>
        <strain evidence="6">R267</strain>
    </source>
</reference>
<evidence type="ECO:0000256" key="2">
    <source>
        <dbReference type="ARBA" id="ARBA00022917"/>
    </source>
</evidence>
<evidence type="ECO:0000259" key="4">
    <source>
        <dbReference type="PROSITE" id="PS50296"/>
    </source>
</evidence>
<dbReference type="RefSeq" id="WP_176062141.1">
    <property type="nucleotide sequence ID" value="NZ_BJTG01000001.1"/>
</dbReference>
<keyword evidence="6" id="KW-1185">Reference proteome</keyword>
<dbReference type="InterPro" id="IPR001950">
    <property type="entry name" value="SUI1"/>
</dbReference>
<evidence type="ECO:0000313" key="5">
    <source>
        <dbReference type="EMBL" id="GEJ55332.1"/>
    </source>
</evidence>
<keyword evidence="1" id="KW-0810">Translation regulation</keyword>
<dbReference type="PROSITE" id="PS50296">
    <property type="entry name" value="SUI1"/>
    <property type="match status" value="1"/>
</dbReference>
<organism evidence="5 6">
    <name type="scientific">Anaeromyxobacter diazotrophicus</name>
    <dbReference type="NCBI Taxonomy" id="2590199"/>
    <lineage>
        <taxon>Bacteria</taxon>
        <taxon>Pseudomonadati</taxon>
        <taxon>Myxococcota</taxon>
        <taxon>Myxococcia</taxon>
        <taxon>Myxococcales</taxon>
        <taxon>Cystobacterineae</taxon>
        <taxon>Anaeromyxobacteraceae</taxon>
        <taxon>Anaeromyxobacter</taxon>
    </lineage>
</organism>
<dbReference type="Gene3D" id="3.30.780.10">
    <property type="entry name" value="SUI1-like domain"/>
    <property type="match status" value="1"/>
</dbReference>
<name>A0A7I9VG19_9BACT</name>
<feature type="domain" description="SUI1" evidence="4">
    <location>
        <begin position="52"/>
        <end position="118"/>
    </location>
</feature>
<feature type="region of interest" description="Disordered" evidence="3">
    <location>
        <begin position="1"/>
        <end position="49"/>
    </location>
</feature>
<accession>A0A7I9VG19</accession>
<gene>
    <name evidence="5" type="ORF">AMYX_00730</name>
</gene>
<dbReference type="GO" id="GO:0003743">
    <property type="term" value="F:translation initiation factor activity"/>
    <property type="evidence" value="ECO:0007669"/>
    <property type="project" value="InterPro"/>
</dbReference>
<evidence type="ECO:0000256" key="3">
    <source>
        <dbReference type="SAM" id="MobiDB-lite"/>
    </source>
</evidence>
<evidence type="ECO:0000256" key="1">
    <source>
        <dbReference type="ARBA" id="ARBA00022845"/>
    </source>
</evidence>
<dbReference type="EMBL" id="BJTG01000001">
    <property type="protein sequence ID" value="GEJ55332.1"/>
    <property type="molecule type" value="Genomic_DNA"/>
</dbReference>
<keyword evidence="2" id="KW-0648">Protein biosynthesis</keyword>
<sequence length="125" mass="13419">MKKRSADAAPPEGKPFHNPFGGLAERLGMTPAPEAQRAPPAPEARPAPARAVVRLERKGRGGKEATIVEKLELGAAERDRWLKELKQALGCGGAVEGEALVLQGDLRERVKALLERRGVRKVTVG</sequence>
<comment type="caution">
    <text evidence="5">The sequence shown here is derived from an EMBL/GenBank/DDBJ whole genome shotgun (WGS) entry which is preliminary data.</text>
</comment>
<dbReference type="InterPro" id="IPR036877">
    <property type="entry name" value="SUI1_dom_sf"/>
</dbReference>
<dbReference type="Proteomes" id="UP000503640">
    <property type="component" value="Unassembled WGS sequence"/>
</dbReference>
<dbReference type="GO" id="GO:0006417">
    <property type="term" value="P:regulation of translation"/>
    <property type="evidence" value="ECO:0007669"/>
    <property type="project" value="UniProtKB-KW"/>
</dbReference>
<dbReference type="AlphaFoldDB" id="A0A7I9VG19"/>
<dbReference type="Pfam" id="PF01253">
    <property type="entry name" value="SUI1"/>
    <property type="match status" value="1"/>
</dbReference>
<protein>
    <recommendedName>
        <fullName evidence="4">SUI1 domain-containing protein</fullName>
    </recommendedName>
</protein>
<dbReference type="InterPro" id="IPR005872">
    <property type="entry name" value="SUI1_arc_bac"/>
</dbReference>
<dbReference type="CDD" id="cd11567">
    <property type="entry name" value="YciH_like"/>
    <property type="match status" value="1"/>
</dbReference>
<dbReference type="SUPFAM" id="SSF55159">
    <property type="entry name" value="eIF1-like"/>
    <property type="match status" value="1"/>
</dbReference>
<proteinExistence type="predicted"/>
<evidence type="ECO:0000313" key="6">
    <source>
        <dbReference type="Proteomes" id="UP000503640"/>
    </source>
</evidence>